<proteinExistence type="predicted"/>
<protein>
    <submittedName>
        <fullName evidence="1">Uncharacterized protein</fullName>
    </submittedName>
</protein>
<dbReference type="RefSeq" id="WP_214478612.1">
    <property type="nucleotide sequence ID" value="NZ_CP071709.1"/>
</dbReference>
<evidence type="ECO:0000313" key="2">
    <source>
        <dbReference type="Proteomes" id="UP000679247"/>
    </source>
</evidence>
<organism evidence="1 2">
    <name type="scientific">Cytobacillus gottheilii</name>
    <dbReference type="NCBI Taxonomy" id="859144"/>
    <lineage>
        <taxon>Bacteria</taxon>
        <taxon>Bacillati</taxon>
        <taxon>Bacillota</taxon>
        <taxon>Bacilli</taxon>
        <taxon>Bacillales</taxon>
        <taxon>Bacillaceae</taxon>
        <taxon>Cytobacillus</taxon>
    </lineage>
</organism>
<keyword evidence="2" id="KW-1185">Reference proteome</keyword>
<gene>
    <name evidence="1" type="ORF">J1899_10645</name>
</gene>
<accession>A0ABX8FHG6</accession>
<evidence type="ECO:0000313" key="1">
    <source>
        <dbReference type="EMBL" id="QVY63469.1"/>
    </source>
</evidence>
<sequence>MQPVNWISGGYKEDHMIFDSEYEVEEWVDSLYSDMVPYLANNINIGYATPDQKVVKSLENHLPSWATFNEVNIQIHSEKVNVDGKVIYKVWTQQLS</sequence>
<dbReference type="Proteomes" id="UP000679247">
    <property type="component" value="Chromosome"/>
</dbReference>
<reference evidence="1 2" key="1">
    <citation type="submission" date="2021-03" db="EMBL/GenBank/DDBJ databases">
        <title>The first data on the complete genome of the tetrodotoxin-producing bacterium.</title>
        <authorList>
            <person name="Melnikova D.I."/>
            <person name="Nijland R."/>
            <person name="Magarlamov T.Y."/>
        </authorList>
    </citation>
    <scope>NUCLEOTIDE SEQUENCE [LARGE SCALE GENOMIC DNA]</scope>
    <source>
        <strain evidence="1 2">1839</strain>
    </source>
</reference>
<dbReference type="EMBL" id="CP071709">
    <property type="protein sequence ID" value="QVY63469.1"/>
    <property type="molecule type" value="Genomic_DNA"/>
</dbReference>
<name>A0ABX8FHG6_9BACI</name>